<evidence type="ECO:0000259" key="3">
    <source>
        <dbReference type="PROSITE" id="PS50801"/>
    </source>
</evidence>
<accession>A0A918NQN6</accession>
<reference evidence="4" key="1">
    <citation type="journal article" date="2014" name="Int. J. Syst. Evol. Microbiol.">
        <title>Complete genome sequence of Corynebacterium casei LMG S-19264T (=DSM 44701T), isolated from a smear-ripened cheese.</title>
        <authorList>
            <consortium name="US DOE Joint Genome Institute (JGI-PGF)"/>
            <person name="Walter F."/>
            <person name="Albersmeier A."/>
            <person name="Kalinowski J."/>
            <person name="Ruckert C."/>
        </authorList>
    </citation>
    <scope>NUCLEOTIDE SEQUENCE</scope>
    <source>
        <strain evidence="4">JCM 4790</strain>
    </source>
</reference>
<gene>
    <name evidence="4" type="ORF">GCM10010358_47270</name>
</gene>
<dbReference type="Pfam" id="PF01740">
    <property type="entry name" value="STAS"/>
    <property type="match status" value="1"/>
</dbReference>
<evidence type="ECO:0000313" key="5">
    <source>
        <dbReference type="Proteomes" id="UP000619244"/>
    </source>
</evidence>
<reference evidence="4" key="2">
    <citation type="submission" date="2020-09" db="EMBL/GenBank/DDBJ databases">
        <authorList>
            <person name="Sun Q."/>
            <person name="Ohkuma M."/>
        </authorList>
    </citation>
    <scope>NUCLEOTIDE SEQUENCE</scope>
    <source>
        <strain evidence="4">JCM 4790</strain>
    </source>
</reference>
<dbReference type="PANTHER" id="PTHR33495:SF2">
    <property type="entry name" value="ANTI-SIGMA FACTOR ANTAGONIST TM_1081-RELATED"/>
    <property type="match status" value="1"/>
</dbReference>
<dbReference type="InterPro" id="IPR003658">
    <property type="entry name" value="Anti-sigma_ant"/>
</dbReference>
<dbReference type="PANTHER" id="PTHR33495">
    <property type="entry name" value="ANTI-SIGMA FACTOR ANTAGONIST TM_1081-RELATED-RELATED"/>
    <property type="match status" value="1"/>
</dbReference>
<protein>
    <recommendedName>
        <fullName evidence="2">Anti-sigma factor antagonist</fullName>
    </recommendedName>
</protein>
<dbReference type="AlphaFoldDB" id="A0A918NQN6"/>
<dbReference type="EMBL" id="BMVU01000025">
    <property type="protein sequence ID" value="GGX87772.1"/>
    <property type="molecule type" value="Genomic_DNA"/>
</dbReference>
<organism evidence="4 5">
    <name type="scientific">Streptomyces minutiscleroticus</name>
    <dbReference type="NCBI Taxonomy" id="68238"/>
    <lineage>
        <taxon>Bacteria</taxon>
        <taxon>Bacillati</taxon>
        <taxon>Actinomycetota</taxon>
        <taxon>Actinomycetes</taxon>
        <taxon>Kitasatosporales</taxon>
        <taxon>Streptomycetaceae</taxon>
        <taxon>Streptomyces</taxon>
    </lineage>
</organism>
<dbReference type="InterPro" id="IPR002645">
    <property type="entry name" value="STAS_dom"/>
</dbReference>
<dbReference type="Gene3D" id="3.30.750.24">
    <property type="entry name" value="STAS domain"/>
    <property type="match status" value="1"/>
</dbReference>
<name>A0A918NQN6_9ACTN</name>
<dbReference type="Proteomes" id="UP000619244">
    <property type="component" value="Unassembled WGS sequence"/>
</dbReference>
<comment type="caution">
    <text evidence="4">The sequence shown here is derived from an EMBL/GenBank/DDBJ whole genome shotgun (WGS) entry which is preliminary data.</text>
</comment>
<dbReference type="RefSeq" id="WP_190192299.1">
    <property type="nucleotide sequence ID" value="NZ_BMVU01000025.1"/>
</dbReference>
<dbReference type="SUPFAM" id="SSF52091">
    <property type="entry name" value="SpoIIaa-like"/>
    <property type="match status" value="1"/>
</dbReference>
<evidence type="ECO:0000256" key="2">
    <source>
        <dbReference type="RuleBase" id="RU003749"/>
    </source>
</evidence>
<dbReference type="NCBIfam" id="TIGR00377">
    <property type="entry name" value="ant_ant_sig"/>
    <property type="match status" value="1"/>
</dbReference>
<feature type="domain" description="STAS" evidence="3">
    <location>
        <begin position="10"/>
        <end position="119"/>
    </location>
</feature>
<evidence type="ECO:0000313" key="4">
    <source>
        <dbReference type="EMBL" id="GGX87772.1"/>
    </source>
</evidence>
<evidence type="ECO:0000256" key="1">
    <source>
        <dbReference type="ARBA" id="ARBA00009013"/>
    </source>
</evidence>
<proteinExistence type="inferred from homology"/>
<sequence length="126" mass="14102">MRNDPAVRTPHLRIHQHNEYTVLEFHGEIDILAALETSPLLDAATGRPAPQIVIDLRNIEFLDCSGLRLLHRIRRRTLAQGGRVHLVCTHRLTLRVLQVTGLAAELPPLSSLDEAFSHPEATTEPL</sequence>
<dbReference type="PROSITE" id="PS50801">
    <property type="entry name" value="STAS"/>
    <property type="match status" value="1"/>
</dbReference>
<dbReference type="CDD" id="cd07043">
    <property type="entry name" value="STAS_anti-anti-sigma_factors"/>
    <property type="match status" value="1"/>
</dbReference>
<dbReference type="InterPro" id="IPR036513">
    <property type="entry name" value="STAS_dom_sf"/>
</dbReference>
<dbReference type="GO" id="GO:0043856">
    <property type="term" value="F:anti-sigma factor antagonist activity"/>
    <property type="evidence" value="ECO:0007669"/>
    <property type="project" value="InterPro"/>
</dbReference>
<keyword evidence="5" id="KW-1185">Reference proteome</keyword>
<comment type="similarity">
    <text evidence="1 2">Belongs to the anti-sigma-factor antagonist family.</text>
</comment>